<sequence length="78" mass="8840">MVALKAVNPGQAYMDSNNLKPIWKKQLDDIDGEIGEVDKELSTVINNLNYVNDRKNKLIKKREIVLQRASEQGLPFNG</sequence>
<dbReference type="EMBL" id="RQFD01000003">
    <property type="protein sequence ID" value="TGK53222.1"/>
    <property type="molecule type" value="Genomic_DNA"/>
</dbReference>
<dbReference type="Proteomes" id="UP000297617">
    <property type="component" value="Unassembled WGS sequence"/>
</dbReference>
<protein>
    <submittedName>
        <fullName evidence="1">Uncharacterized protein</fullName>
    </submittedName>
</protein>
<evidence type="ECO:0000313" key="2">
    <source>
        <dbReference type="Proteomes" id="UP000297617"/>
    </source>
</evidence>
<name>A0ABY2LCI1_9LEPT</name>
<organism evidence="1 2">
    <name type="scientific">Leptospira bouyouniensis</name>
    <dbReference type="NCBI Taxonomy" id="2484911"/>
    <lineage>
        <taxon>Bacteria</taxon>
        <taxon>Pseudomonadati</taxon>
        <taxon>Spirochaetota</taxon>
        <taxon>Spirochaetia</taxon>
        <taxon>Leptospirales</taxon>
        <taxon>Leptospiraceae</taxon>
        <taxon>Leptospira</taxon>
    </lineage>
</organism>
<gene>
    <name evidence="1" type="ORF">EHQ10_05635</name>
</gene>
<comment type="caution">
    <text evidence="1">The sequence shown here is derived from an EMBL/GenBank/DDBJ whole genome shotgun (WGS) entry which is preliminary data.</text>
</comment>
<evidence type="ECO:0000313" key="1">
    <source>
        <dbReference type="EMBL" id="TGK53222.1"/>
    </source>
</evidence>
<accession>A0ABY2LCI1</accession>
<dbReference type="RefSeq" id="WP_135753488.1">
    <property type="nucleotide sequence ID" value="NZ_RQFD01000003.1"/>
</dbReference>
<reference evidence="2" key="1">
    <citation type="journal article" date="2019" name="PLoS Negl. Trop. Dis.">
        <title>Revisiting the worldwide diversity of Leptospira species in the environment.</title>
        <authorList>
            <person name="Vincent A.T."/>
            <person name="Schiettekatte O."/>
            <person name="Bourhy P."/>
            <person name="Veyrier F.J."/>
            <person name="Picardeau M."/>
        </authorList>
    </citation>
    <scope>NUCLEOTIDE SEQUENCE [LARGE SCALE GENOMIC DNA]</scope>
    <source>
        <strain evidence="2">201800295</strain>
    </source>
</reference>
<proteinExistence type="predicted"/>
<keyword evidence="2" id="KW-1185">Reference proteome</keyword>